<dbReference type="SMART" id="SM00862">
    <property type="entry name" value="Trans_reg_C"/>
    <property type="match status" value="1"/>
</dbReference>
<dbReference type="InterPro" id="IPR011006">
    <property type="entry name" value="CheY-like_superfamily"/>
</dbReference>
<dbReference type="PANTHER" id="PTHR48111">
    <property type="entry name" value="REGULATOR OF RPOS"/>
    <property type="match status" value="1"/>
</dbReference>
<dbReference type="PROSITE" id="PS50110">
    <property type="entry name" value="RESPONSE_REGULATORY"/>
    <property type="match status" value="1"/>
</dbReference>
<dbReference type="Gene3D" id="1.10.10.10">
    <property type="entry name" value="Winged helix-like DNA-binding domain superfamily/Winged helix DNA-binding domain"/>
    <property type="match status" value="1"/>
</dbReference>
<feature type="modified residue" description="4-aspartylphosphate" evidence="6">
    <location>
        <position position="54"/>
    </location>
</feature>
<dbReference type="PROSITE" id="PS51755">
    <property type="entry name" value="OMPR_PHOB"/>
    <property type="match status" value="1"/>
</dbReference>
<dbReference type="InterPro" id="IPR039420">
    <property type="entry name" value="WalR-like"/>
</dbReference>
<keyword evidence="2" id="KW-0805">Transcription regulation</keyword>
<evidence type="ECO:0000256" key="2">
    <source>
        <dbReference type="ARBA" id="ARBA00023015"/>
    </source>
</evidence>
<dbReference type="GO" id="GO:0006355">
    <property type="term" value="P:regulation of DNA-templated transcription"/>
    <property type="evidence" value="ECO:0007669"/>
    <property type="project" value="InterPro"/>
</dbReference>
<dbReference type="GO" id="GO:0032993">
    <property type="term" value="C:protein-DNA complex"/>
    <property type="evidence" value="ECO:0007669"/>
    <property type="project" value="TreeGrafter"/>
</dbReference>
<feature type="domain" description="OmpR/PhoB-type" evidence="9">
    <location>
        <begin position="132"/>
        <end position="231"/>
    </location>
</feature>
<accession>A0A6N2UU37</accession>
<proteinExistence type="predicted"/>
<dbReference type="SUPFAM" id="SSF52172">
    <property type="entry name" value="CheY-like"/>
    <property type="match status" value="1"/>
</dbReference>
<comment type="function">
    <text evidence="5">May play the central regulatory role in sporulation. It may be an element of the effector pathway responsible for the activation of sporulation genes in response to nutritional stress. Spo0A may act in concert with spo0H (a sigma factor) to control the expression of some genes that are critical to the sporulation process.</text>
</comment>
<evidence type="ECO:0000256" key="6">
    <source>
        <dbReference type="PROSITE-ProRule" id="PRU00169"/>
    </source>
</evidence>
<dbReference type="CDD" id="cd00383">
    <property type="entry name" value="trans_reg_C"/>
    <property type="match status" value="1"/>
</dbReference>
<feature type="DNA-binding region" description="OmpR/PhoB-type" evidence="7">
    <location>
        <begin position="132"/>
        <end position="231"/>
    </location>
</feature>
<dbReference type="PANTHER" id="PTHR48111:SF50">
    <property type="entry name" value="KDP OPERON TRANSCRIPTIONAL REGULATORY PROTEIN KDPE"/>
    <property type="match status" value="1"/>
</dbReference>
<reference evidence="10" key="1">
    <citation type="submission" date="2019-11" db="EMBL/GenBank/DDBJ databases">
        <authorList>
            <person name="Feng L."/>
        </authorList>
    </citation>
    <scope>NUCLEOTIDE SEQUENCE</scope>
    <source>
        <strain evidence="10">AundefinedLFYP135</strain>
    </source>
</reference>
<dbReference type="GO" id="GO:0000976">
    <property type="term" value="F:transcription cis-regulatory region binding"/>
    <property type="evidence" value="ECO:0007669"/>
    <property type="project" value="TreeGrafter"/>
</dbReference>
<evidence type="ECO:0000256" key="5">
    <source>
        <dbReference type="ARBA" id="ARBA00024867"/>
    </source>
</evidence>
<dbReference type="InterPro" id="IPR016032">
    <property type="entry name" value="Sig_transdc_resp-reg_C-effctor"/>
</dbReference>
<keyword evidence="3 7" id="KW-0238">DNA-binding</keyword>
<gene>
    <name evidence="10" type="primary">kdpE_1</name>
    <name evidence="10" type="ORF">AULFYP135_02044</name>
</gene>
<evidence type="ECO:0000259" key="8">
    <source>
        <dbReference type="PROSITE" id="PS50110"/>
    </source>
</evidence>
<evidence type="ECO:0000256" key="7">
    <source>
        <dbReference type="PROSITE-ProRule" id="PRU01091"/>
    </source>
</evidence>
<dbReference type="InterPro" id="IPR001789">
    <property type="entry name" value="Sig_transdc_resp-reg_receiver"/>
</dbReference>
<dbReference type="GO" id="GO:0000156">
    <property type="term" value="F:phosphorelay response regulator activity"/>
    <property type="evidence" value="ECO:0007669"/>
    <property type="project" value="TreeGrafter"/>
</dbReference>
<dbReference type="SMART" id="SM00448">
    <property type="entry name" value="REC"/>
    <property type="match status" value="1"/>
</dbReference>
<organism evidence="10">
    <name type="scientific">uncultured Anaerotruncus sp</name>
    <dbReference type="NCBI Taxonomy" id="905011"/>
    <lineage>
        <taxon>Bacteria</taxon>
        <taxon>Bacillati</taxon>
        <taxon>Bacillota</taxon>
        <taxon>Clostridia</taxon>
        <taxon>Eubacteriales</taxon>
        <taxon>Oscillospiraceae</taxon>
        <taxon>Anaerotruncus</taxon>
        <taxon>environmental samples</taxon>
    </lineage>
</organism>
<feature type="domain" description="Response regulatory" evidence="8">
    <location>
        <begin position="5"/>
        <end position="118"/>
    </location>
</feature>
<sequence length="237" mass="26453">MNKPQILVVEDDVAVGNLIATTLETQNYQFHRAKTGAGAVLDAVSYRPDVMLLDLGLPDIDGVDIIRKVRSWSNMPIIVISARNEDSDKVLALDAGADDYLTKPFSVDELLARLRVALRRVRYDSGKVDAQSSVYENGELKIDYAAGCVYRGGQEIHLTPIEYKLLCLLCKNTGKVLTHNYILNEVWGSPTLSDTPSLRVFMATLRKKIEPDPSHPQYIQTHIGVGYRMIHQQGEDL</sequence>
<dbReference type="CDD" id="cd17620">
    <property type="entry name" value="REC_OmpR_KdpE-like"/>
    <property type="match status" value="1"/>
</dbReference>
<dbReference type="Gene3D" id="6.10.250.690">
    <property type="match status" value="1"/>
</dbReference>
<evidence type="ECO:0000256" key="3">
    <source>
        <dbReference type="ARBA" id="ARBA00023125"/>
    </source>
</evidence>
<evidence type="ECO:0000256" key="4">
    <source>
        <dbReference type="ARBA" id="ARBA00023163"/>
    </source>
</evidence>
<dbReference type="SUPFAM" id="SSF46894">
    <property type="entry name" value="C-terminal effector domain of the bipartite response regulators"/>
    <property type="match status" value="1"/>
</dbReference>
<name>A0A6N2UU37_9FIRM</name>
<protein>
    <recommendedName>
        <fullName evidence="1">Stage 0 sporulation protein A homolog</fullName>
    </recommendedName>
</protein>
<dbReference type="InterPro" id="IPR001867">
    <property type="entry name" value="OmpR/PhoB-type_DNA-bd"/>
</dbReference>
<dbReference type="GO" id="GO:0005829">
    <property type="term" value="C:cytosol"/>
    <property type="evidence" value="ECO:0007669"/>
    <property type="project" value="TreeGrafter"/>
</dbReference>
<dbReference type="Pfam" id="PF00072">
    <property type="entry name" value="Response_reg"/>
    <property type="match status" value="1"/>
</dbReference>
<keyword evidence="6" id="KW-0597">Phosphoprotein</keyword>
<evidence type="ECO:0000313" key="10">
    <source>
        <dbReference type="EMBL" id="VYT20797.1"/>
    </source>
</evidence>
<dbReference type="AlphaFoldDB" id="A0A6N2UU37"/>
<dbReference type="InterPro" id="IPR036388">
    <property type="entry name" value="WH-like_DNA-bd_sf"/>
</dbReference>
<evidence type="ECO:0000256" key="1">
    <source>
        <dbReference type="ARBA" id="ARBA00018672"/>
    </source>
</evidence>
<dbReference type="EMBL" id="CACRSL010000004">
    <property type="protein sequence ID" value="VYT20797.1"/>
    <property type="molecule type" value="Genomic_DNA"/>
</dbReference>
<keyword evidence="4" id="KW-0804">Transcription</keyword>
<evidence type="ECO:0000259" key="9">
    <source>
        <dbReference type="PROSITE" id="PS51755"/>
    </source>
</evidence>
<dbReference type="Pfam" id="PF00486">
    <property type="entry name" value="Trans_reg_C"/>
    <property type="match status" value="1"/>
</dbReference>
<dbReference type="Gene3D" id="3.40.50.2300">
    <property type="match status" value="1"/>
</dbReference>